<protein>
    <submittedName>
        <fullName evidence="3">Thioredoxin domain-containing protein</fullName>
    </submittedName>
</protein>
<dbReference type="Proteomes" id="UP001597131">
    <property type="component" value="Unassembled WGS sequence"/>
</dbReference>
<evidence type="ECO:0000259" key="2">
    <source>
        <dbReference type="Pfam" id="PF07944"/>
    </source>
</evidence>
<sequence length="681" mass="79307">MKNRPQYTNRLKEESSPYLLQHAHNPVNWQPWDQDSLDQAKKKNKLIIISVGYSACHWCHVMEHESFEDEEVAEVMNRDFISIKVDREERPDLDQVYMNAVQIMTGTGGWPMNIVALPDGRPVWGGTYFRKEQWIDALGQLAGLYKEKPGQMREYASRLEEGLKQLQIVKPRQEPKAFTRGFLEEVLKKWRTSFDYKHGGPNRAPKFMMPSNYNFLLRYAFQNEDKRLMDFVITTLDRISFGGVYDQAGGGFSRYSVDAKWHIPHFEKMLYDNAQLVSLYSQAYKLTGNNWYKEVVEQSLQFIKEELTDESGVFYSAWDADSLNEKGTSEEGAYFVWTKQELQDLLEDDFEQFSEIYNINNYGKWEKDNYVLIRTKSFEVLASELNMSEDELQEKNRGWMKTLKKERQNRSKPGLDDKSLTSWNAMMLTGYLEAYKALGHPEYLEAARKNANFILERQLKADSSLYHSYKGGKSSINAYLEDYAFCIEAFLALYEVTLAENWLKRAQDFTERCFNDFYDSNSDMFFFTSNKDEALITRPMEVTDNVIPASNSVMAKNLFKLGQITINKKYSETAEKMLQAIQEDILTYPSGYSNWLDLMLNFTHPFYEVAVTGKNAKNILQEFHQTYQPNILTAGSHSESEVALLKQRYKEKENLIYVCENGSCQLPLTSVEEAMKSIKQF</sequence>
<reference evidence="4" key="1">
    <citation type="journal article" date="2019" name="Int. J. Syst. Evol. Microbiol.">
        <title>The Global Catalogue of Microorganisms (GCM) 10K type strain sequencing project: providing services to taxonomists for standard genome sequencing and annotation.</title>
        <authorList>
            <consortium name="The Broad Institute Genomics Platform"/>
            <consortium name="The Broad Institute Genome Sequencing Center for Infectious Disease"/>
            <person name="Wu L."/>
            <person name="Ma J."/>
        </authorList>
    </citation>
    <scope>NUCLEOTIDE SEQUENCE [LARGE SCALE GENOMIC DNA]</scope>
    <source>
        <strain evidence="4">CCUG 64793</strain>
    </source>
</reference>
<dbReference type="PIRSF" id="PIRSF006402">
    <property type="entry name" value="UCP006402_thioredoxin"/>
    <property type="match status" value="1"/>
</dbReference>
<dbReference type="SUPFAM" id="SSF48208">
    <property type="entry name" value="Six-hairpin glycosidases"/>
    <property type="match status" value="1"/>
</dbReference>
<proteinExistence type="predicted"/>
<evidence type="ECO:0000313" key="4">
    <source>
        <dbReference type="Proteomes" id="UP001597131"/>
    </source>
</evidence>
<dbReference type="Gene3D" id="3.40.30.10">
    <property type="entry name" value="Glutaredoxin"/>
    <property type="match status" value="1"/>
</dbReference>
<evidence type="ECO:0000259" key="1">
    <source>
        <dbReference type="Pfam" id="PF03190"/>
    </source>
</evidence>
<feature type="domain" description="Spermatogenesis-associated protein 20-like TRX" evidence="1">
    <location>
        <begin position="8"/>
        <end position="162"/>
    </location>
</feature>
<dbReference type="InterPro" id="IPR036249">
    <property type="entry name" value="Thioredoxin-like_sf"/>
</dbReference>
<dbReference type="CDD" id="cd02955">
    <property type="entry name" value="SSP411"/>
    <property type="match status" value="1"/>
</dbReference>
<feature type="domain" description="Non-reducing end beta-L-arabinofuranosidase-like GH127 catalytic" evidence="2">
    <location>
        <begin position="391"/>
        <end position="583"/>
    </location>
</feature>
<dbReference type="InterPro" id="IPR024705">
    <property type="entry name" value="Ssp411"/>
</dbReference>
<evidence type="ECO:0000313" key="3">
    <source>
        <dbReference type="EMBL" id="MFD1094200.1"/>
    </source>
</evidence>
<keyword evidence="4" id="KW-1185">Reference proteome</keyword>
<gene>
    <name evidence="3" type="ORF">ACFQ3Q_00425</name>
</gene>
<dbReference type="InterPro" id="IPR012341">
    <property type="entry name" value="6hp_glycosidase-like_sf"/>
</dbReference>
<name>A0ABW3NLW3_9FLAO</name>
<dbReference type="RefSeq" id="WP_380741842.1">
    <property type="nucleotide sequence ID" value="NZ_JBHTLI010000001.1"/>
</dbReference>
<dbReference type="Pfam" id="PF07944">
    <property type="entry name" value="Beta-AFase-like_GH127_cat"/>
    <property type="match status" value="1"/>
</dbReference>
<dbReference type="EMBL" id="JBHTLI010000001">
    <property type="protein sequence ID" value="MFD1094200.1"/>
    <property type="molecule type" value="Genomic_DNA"/>
</dbReference>
<organism evidence="3 4">
    <name type="scientific">Salegentibacter chungangensis</name>
    <dbReference type="NCBI Taxonomy" id="1335724"/>
    <lineage>
        <taxon>Bacteria</taxon>
        <taxon>Pseudomonadati</taxon>
        <taxon>Bacteroidota</taxon>
        <taxon>Flavobacteriia</taxon>
        <taxon>Flavobacteriales</taxon>
        <taxon>Flavobacteriaceae</taxon>
        <taxon>Salegentibacter</taxon>
    </lineage>
</organism>
<accession>A0ABW3NLW3</accession>
<dbReference type="PANTHER" id="PTHR42899">
    <property type="entry name" value="SPERMATOGENESIS-ASSOCIATED PROTEIN 20"/>
    <property type="match status" value="1"/>
</dbReference>
<comment type="caution">
    <text evidence="3">The sequence shown here is derived from an EMBL/GenBank/DDBJ whole genome shotgun (WGS) entry which is preliminary data.</text>
</comment>
<dbReference type="InterPro" id="IPR004879">
    <property type="entry name" value="Ssp411-like_TRX"/>
</dbReference>
<dbReference type="PANTHER" id="PTHR42899:SF1">
    <property type="entry name" value="SPERMATOGENESIS-ASSOCIATED PROTEIN 20"/>
    <property type="match status" value="1"/>
</dbReference>
<dbReference type="InterPro" id="IPR008928">
    <property type="entry name" value="6-hairpin_glycosidase_sf"/>
</dbReference>
<dbReference type="Gene3D" id="1.50.10.10">
    <property type="match status" value="1"/>
</dbReference>
<dbReference type="Gene3D" id="1.50.10.20">
    <property type="match status" value="1"/>
</dbReference>
<dbReference type="InterPro" id="IPR012878">
    <property type="entry name" value="Beta-AFase-like_GH127_cat"/>
</dbReference>
<dbReference type="SUPFAM" id="SSF52833">
    <property type="entry name" value="Thioredoxin-like"/>
    <property type="match status" value="1"/>
</dbReference>
<dbReference type="Pfam" id="PF03190">
    <property type="entry name" value="Thioredox_DsbH"/>
    <property type="match status" value="1"/>
</dbReference>